<sequence length="167" mass="19474">MSRSLFFRISQRFSNLAEEVLEYYAYATLKQQHIMMLCSGAVLGAIIGRKLHKDRVAAGEFSDNLELVAYNTDSVESFETNWNRLARFAQKRPDYKHTMLYKAVHWEQPFPHYLQLRLWKHDDSIDKYTDLATRAGLMQKVDGAATITQRARPTTVIDDSIRREIPF</sequence>
<dbReference type="EMBL" id="JAHBMH010000007">
    <property type="protein sequence ID" value="KAK1939517.1"/>
    <property type="molecule type" value="Genomic_DNA"/>
</dbReference>
<comment type="caution">
    <text evidence="1">The sequence shown here is derived from an EMBL/GenBank/DDBJ whole genome shotgun (WGS) entry which is preliminary data.</text>
</comment>
<reference evidence="1" key="1">
    <citation type="journal article" date="2014" name="Nucleic Acids Res.">
        <title>The evolutionary dynamics of variant antigen genes in Babesia reveal a history of genomic innovation underlying host-parasite interaction.</title>
        <authorList>
            <person name="Jackson A.P."/>
            <person name="Otto T.D."/>
            <person name="Darby A."/>
            <person name="Ramaprasad A."/>
            <person name="Xia D."/>
            <person name="Echaide I.E."/>
            <person name="Farber M."/>
            <person name="Gahlot S."/>
            <person name="Gamble J."/>
            <person name="Gupta D."/>
            <person name="Gupta Y."/>
            <person name="Jackson L."/>
            <person name="Malandrin L."/>
            <person name="Malas T.B."/>
            <person name="Moussa E."/>
            <person name="Nair M."/>
            <person name="Reid A.J."/>
            <person name="Sanders M."/>
            <person name="Sharma J."/>
            <person name="Tracey A."/>
            <person name="Quail M.A."/>
            <person name="Weir W."/>
            <person name="Wastling J.M."/>
            <person name="Hall N."/>
            <person name="Willadsen P."/>
            <person name="Lingelbach K."/>
            <person name="Shiels B."/>
            <person name="Tait A."/>
            <person name="Berriman M."/>
            <person name="Allred D.R."/>
            <person name="Pain A."/>
        </authorList>
    </citation>
    <scope>NUCLEOTIDE SEQUENCE</scope>
    <source>
        <strain evidence="1">1802A</strain>
    </source>
</reference>
<proteinExistence type="predicted"/>
<dbReference type="Proteomes" id="UP001195914">
    <property type="component" value="Unassembled WGS sequence"/>
</dbReference>
<accession>A0AAD9LKX3</accession>
<protein>
    <submittedName>
        <fullName evidence="1">Uncharacterized protein</fullName>
    </submittedName>
</protein>
<gene>
    <name evidence="1" type="ORF">X943_000669</name>
</gene>
<reference evidence="1" key="2">
    <citation type="submission" date="2021-05" db="EMBL/GenBank/DDBJ databases">
        <authorList>
            <person name="Pain A."/>
        </authorList>
    </citation>
    <scope>NUCLEOTIDE SEQUENCE</scope>
    <source>
        <strain evidence="1">1802A</strain>
    </source>
</reference>
<keyword evidence="2" id="KW-1185">Reference proteome</keyword>
<organism evidence="1 2">
    <name type="scientific">Babesia divergens</name>
    <dbReference type="NCBI Taxonomy" id="32595"/>
    <lineage>
        <taxon>Eukaryota</taxon>
        <taxon>Sar</taxon>
        <taxon>Alveolata</taxon>
        <taxon>Apicomplexa</taxon>
        <taxon>Aconoidasida</taxon>
        <taxon>Piroplasmida</taxon>
        <taxon>Babesiidae</taxon>
        <taxon>Babesia</taxon>
    </lineage>
</organism>
<evidence type="ECO:0000313" key="1">
    <source>
        <dbReference type="EMBL" id="KAK1939517.1"/>
    </source>
</evidence>
<dbReference type="AlphaFoldDB" id="A0AAD9LKX3"/>
<evidence type="ECO:0000313" key="2">
    <source>
        <dbReference type="Proteomes" id="UP001195914"/>
    </source>
</evidence>
<name>A0AAD9LKX3_BABDI</name>